<dbReference type="RefSeq" id="WP_188879731.1">
    <property type="nucleotide sequence ID" value="NZ_BMOQ01000008.1"/>
</dbReference>
<evidence type="ECO:0000259" key="6">
    <source>
        <dbReference type="Pfam" id="PF22590"/>
    </source>
</evidence>
<organism evidence="7 8">
    <name type="scientific">Halarchaeum nitratireducens</name>
    <dbReference type="NCBI Taxonomy" id="489913"/>
    <lineage>
        <taxon>Archaea</taxon>
        <taxon>Methanobacteriati</taxon>
        <taxon>Methanobacteriota</taxon>
        <taxon>Stenosarchaea group</taxon>
        <taxon>Halobacteria</taxon>
        <taxon>Halobacteriales</taxon>
        <taxon>Halobacteriaceae</taxon>
    </lineage>
</organism>
<evidence type="ECO:0000256" key="1">
    <source>
        <dbReference type="ARBA" id="ARBA00022741"/>
    </source>
</evidence>
<feature type="domain" description="CRISPR-associated nuclease/helicase Cas3" evidence="6">
    <location>
        <begin position="32"/>
        <end position="103"/>
    </location>
</feature>
<keyword evidence="3" id="KW-0347">Helicase</keyword>
<comment type="caution">
    <text evidence="7">The sequence shown here is derived from an EMBL/GenBank/DDBJ whole genome shotgun (WGS) entry which is preliminary data.</text>
</comment>
<dbReference type="SUPFAM" id="SSF52540">
    <property type="entry name" value="P-loop containing nucleoside triphosphate hydrolases"/>
    <property type="match status" value="1"/>
</dbReference>
<dbReference type="GO" id="GO:0051607">
    <property type="term" value="P:defense response to virus"/>
    <property type="evidence" value="ECO:0007669"/>
    <property type="project" value="UniProtKB-KW"/>
</dbReference>
<dbReference type="GO" id="GO:0004386">
    <property type="term" value="F:helicase activity"/>
    <property type="evidence" value="ECO:0007669"/>
    <property type="project" value="UniProtKB-KW"/>
</dbReference>
<gene>
    <name evidence="7" type="ORF">GCM10009021_27690</name>
</gene>
<name>A0A830GGB9_9EURY</name>
<keyword evidence="8" id="KW-1185">Reference proteome</keyword>
<dbReference type="GO" id="GO:0005524">
    <property type="term" value="F:ATP binding"/>
    <property type="evidence" value="ECO:0007669"/>
    <property type="project" value="UniProtKB-KW"/>
</dbReference>
<evidence type="ECO:0000256" key="5">
    <source>
        <dbReference type="ARBA" id="ARBA00023118"/>
    </source>
</evidence>
<evidence type="ECO:0000256" key="2">
    <source>
        <dbReference type="ARBA" id="ARBA00022801"/>
    </source>
</evidence>
<dbReference type="InterPro" id="IPR027417">
    <property type="entry name" value="P-loop_NTPase"/>
</dbReference>
<evidence type="ECO:0000256" key="4">
    <source>
        <dbReference type="ARBA" id="ARBA00022840"/>
    </source>
</evidence>
<keyword evidence="4" id="KW-0067">ATP-binding</keyword>
<dbReference type="InterPro" id="IPR054712">
    <property type="entry name" value="Cas3-like_dom"/>
</dbReference>
<reference evidence="7 8" key="1">
    <citation type="journal article" date="2019" name="Int. J. Syst. Evol. Microbiol.">
        <title>The Global Catalogue of Microorganisms (GCM) 10K type strain sequencing project: providing services to taxonomists for standard genome sequencing and annotation.</title>
        <authorList>
            <consortium name="The Broad Institute Genomics Platform"/>
            <consortium name="The Broad Institute Genome Sequencing Center for Infectious Disease"/>
            <person name="Wu L."/>
            <person name="Ma J."/>
        </authorList>
    </citation>
    <scope>NUCLEOTIDE SEQUENCE [LARGE SCALE GENOMIC DNA]</scope>
    <source>
        <strain evidence="7 8">JCM 16331</strain>
    </source>
</reference>
<proteinExistence type="predicted"/>
<accession>A0A830GGB9</accession>
<evidence type="ECO:0000256" key="3">
    <source>
        <dbReference type="ARBA" id="ARBA00022806"/>
    </source>
</evidence>
<evidence type="ECO:0000313" key="7">
    <source>
        <dbReference type="EMBL" id="GGN24354.1"/>
    </source>
</evidence>
<dbReference type="Proteomes" id="UP000608850">
    <property type="component" value="Unassembled WGS sequence"/>
</dbReference>
<keyword evidence="5" id="KW-0051">Antiviral defense</keyword>
<keyword evidence="1" id="KW-0547">Nucleotide-binding</keyword>
<sequence length="322" mass="35883">MGKRHKRRPSEFGQETLVVVHAEDAITKSRAHLDRLYLSTRVRARDRTALLTTAEELIDANVPFVLVSTQLIEAGVDVSFDRVFRDLAPLDSVAQVAGRCNRSYERHPDHGRVTVWQLDDPDEDPRTRTPPSSAVYVRGTGSGLDLLTRTREALADAGVETDTWHGEDRVTEDALDVYQESVGESMDAVSDDDELLEAYTDANGRRLRGASVIDQTYSFEVYVCRTEADYEAVERLRDAIESYEFGDAAALRKTLADIRVSIPVYRPDSDVAGRLRGLPALVPADRRPNDAAETERVYPPGSNDAYFDVETGFEAAEVSQFL</sequence>
<dbReference type="EMBL" id="BMOQ01000008">
    <property type="protein sequence ID" value="GGN24354.1"/>
    <property type="molecule type" value="Genomic_DNA"/>
</dbReference>
<evidence type="ECO:0000313" key="8">
    <source>
        <dbReference type="Proteomes" id="UP000608850"/>
    </source>
</evidence>
<keyword evidence="2" id="KW-0378">Hydrolase</keyword>
<protein>
    <recommendedName>
        <fullName evidence="6">CRISPR-associated nuclease/helicase Cas3 domain-containing protein</fullName>
    </recommendedName>
</protein>
<dbReference type="GO" id="GO:0016787">
    <property type="term" value="F:hydrolase activity"/>
    <property type="evidence" value="ECO:0007669"/>
    <property type="project" value="UniProtKB-KW"/>
</dbReference>
<dbReference type="OrthoDB" id="43851at2157"/>
<dbReference type="Pfam" id="PF22590">
    <property type="entry name" value="Cas3-like_C_2"/>
    <property type="match status" value="1"/>
</dbReference>
<dbReference type="AlphaFoldDB" id="A0A830GGB9"/>